<feature type="transmembrane region" description="Helical" evidence="1">
    <location>
        <begin position="167"/>
        <end position="191"/>
    </location>
</feature>
<evidence type="ECO:0000256" key="1">
    <source>
        <dbReference type="SAM" id="Phobius"/>
    </source>
</evidence>
<sequence>MLNLMKMEITRIFKSKYSYFIFFASLFTFLLTVGLVDYTSKNIDNFEKNVIETNVDDSNGVKVDVDKGELEKLTDSGEDFVISSFSQSTYLIFLIIFGALFFTNPYANGFVKNFLGMTKNKSSYIIATFITASLFVIVSFAVGAGLLTITGAYINNGMLKFTNYPRLFFVLLIELVSHISYLAVILLVATITRSTAKTLMFTLLYPTIFFNLLRGLGDQFLSLFINLPDDFSIANYVNIGNIISTNFASTNADFTRSLIVAIIIGTIALVSSSVIINKKDI</sequence>
<keyword evidence="1" id="KW-0812">Transmembrane</keyword>
<dbReference type="PANTHER" id="PTHR37305">
    <property type="entry name" value="INTEGRAL MEMBRANE PROTEIN-RELATED"/>
    <property type="match status" value="1"/>
</dbReference>
<evidence type="ECO:0008006" key="4">
    <source>
        <dbReference type="Google" id="ProtNLM"/>
    </source>
</evidence>
<dbReference type="RefSeq" id="WP_101540522.1">
    <property type="nucleotide sequence ID" value="NZ_PKGS01000004.1"/>
</dbReference>
<evidence type="ECO:0000313" key="3">
    <source>
        <dbReference type="Proteomes" id="UP000234335"/>
    </source>
</evidence>
<comment type="caution">
    <text evidence="2">The sequence shown here is derived from an EMBL/GenBank/DDBJ whole genome shotgun (WGS) entry which is preliminary data.</text>
</comment>
<dbReference type="AlphaFoldDB" id="A0A2I1M8S2"/>
<feature type="transmembrane region" description="Helical" evidence="1">
    <location>
        <begin position="80"/>
        <end position="103"/>
    </location>
</feature>
<evidence type="ECO:0000313" key="2">
    <source>
        <dbReference type="EMBL" id="PKZ16499.1"/>
    </source>
</evidence>
<name>A0A2I1M8S2_9FIRM</name>
<reference evidence="2 3" key="1">
    <citation type="submission" date="2017-12" db="EMBL/GenBank/DDBJ databases">
        <title>Phylogenetic diversity of female urinary microbiome.</title>
        <authorList>
            <person name="Thomas-White K."/>
            <person name="Wolfe A.J."/>
        </authorList>
    </citation>
    <scope>NUCLEOTIDE SEQUENCE [LARGE SCALE GENOMIC DNA]</scope>
    <source>
        <strain evidence="2 3">UMB0119</strain>
    </source>
</reference>
<dbReference type="EMBL" id="PKGS01000004">
    <property type="protein sequence ID" value="PKZ16499.1"/>
    <property type="molecule type" value="Genomic_DNA"/>
</dbReference>
<keyword evidence="3" id="KW-1185">Reference proteome</keyword>
<keyword evidence="1" id="KW-0472">Membrane</keyword>
<feature type="transmembrane region" description="Helical" evidence="1">
    <location>
        <begin position="198"/>
        <end position="217"/>
    </location>
</feature>
<protein>
    <recommendedName>
        <fullName evidence="4">ABC-2 family transporter protein</fullName>
    </recommendedName>
</protein>
<organism evidence="2 3">
    <name type="scientific">Anaerococcus octavius</name>
    <dbReference type="NCBI Taxonomy" id="54007"/>
    <lineage>
        <taxon>Bacteria</taxon>
        <taxon>Bacillati</taxon>
        <taxon>Bacillota</taxon>
        <taxon>Tissierellia</taxon>
        <taxon>Tissierellales</taxon>
        <taxon>Peptoniphilaceae</taxon>
        <taxon>Anaerococcus</taxon>
    </lineage>
</organism>
<feature type="transmembrane region" description="Helical" evidence="1">
    <location>
        <begin position="254"/>
        <end position="276"/>
    </location>
</feature>
<proteinExistence type="predicted"/>
<dbReference type="PANTHER" id="PTHR37305:SF1">
    <property type="entry name" value="MEMBRANE PROTEIN"/>
    <property type="match status" value="1"/>
</dbReference>
<gene>
    <name evidence="2" type="ORF">CYJ34_06710</name>
</gene>
<dbReference type="Proteomes" id="UP000234335">
    <property type="component" value="Unassembled WGS sequence"/>
</dbReference>
<feature type="transmembrane region" description="Helical" evidence="1">
    <location>
        <begin position="20"/>
        <end position="38"/>
    </location>
</feature>
<accession>A0A2I1M8S2</accession>
<keyword evidence="1" id="KW-1133">Transmembrane helix</keyword>
<feature type="transmembrane region" description="Helical" evidence="1">
    <location>
        <begin position="124"/>
        <end position="147"/>
    </location>
</feature>